<dbReference type="Pfam" id="PF20453">
    <property type="entry name" value="DUF6707"/>
    <property type="match status" value="1"/>
</dbReference>
<dbReference type="OrthoDB" id="1820337at2"/>
<dbReference type="KEGG" id="lua:D4A81_06235"/>
<dbReference type="AlphaFoldDB" id="A0A385Q055"/>
<dbReference type="Proteomes" id="UP000265562">
    <property type="component" value="Chromosome"/>
</dbReference>
<protein>
    <submittedName>
        <fullName evidence="1">Uncharacterized protein</fullName>
    </submittedName>
</protein>
<keyword evidence="2" id="KW-1185">Reference proteome</keyword>
<gene>
    <name evidence="1" type="ORF">D4A81_06235</name>
</gene>
<proteinExistence type="predicted"/>
<evidence type="ECO:0000313" key="2">
    <source>
        <dbReference type="Proteomes" id="UP000265562"/>
    </source>
</evidence>
<dbReference type="InterPro" id="IPR046553">
    <property type="entry name" value="DUF6707"/>
</dbReference>
<accession>A0A385Q055</accession>
<name>A0A385Q055_9FIRM</name>
<organism evidence="1 2">
    <name type="scientific">Lachnoanaerobaculum umeaense</name>
    <dbReference type="NCBI Taxonomy" id="617123"/>
    <lineage>
        <taxon>Bacteria</taxon>
        <taxon>Bacillati</taxon>
        <taxon>Bacillota</taxon>
        <taxon>Clostridia</taxon>
        <taxon>Lachnospirales</taxon>
        <taxon>Lachnospiraceae</taxon>
        <taxon>Lachnoanaerobaculum</taxon>
    </lineage>
</organism>
<dbReference type="EMBL" id="CP032364">
    <property type="protein sequence ID" value="AYA99566.1"/>
    <property type="molecule type" value="Genomic_DNA"/>
</dbReference>
<dbReference type="RefSeq" id="WP_111524874.1">
    <property type="nucleotide sequence ID" value="NZ_CP032364.1"/>
</dbReference>
<reference evidence="1 2" key="1">
    <citation type="submission" date="2018-09" db="EMBL/GenBank/DDBJ databases">
        <title>Genome sequencing of Lachnoanaerobaculum umeaense DSM 23576.</title>
        <authorList>
            <person name="Kook J.-K."/>
            <person name="Park S.-N."/>
            <person name="Lim Y.K."/>
        </authorList>
    </citation>
    <scope>NUCLEOTIDE SEQUENCE [LARGE SCALE GENOMIC DNA]</scope>
    <source>
        <strain evidence="2">DSM 23576 \ CCUG 58757</strain>
    </source>
</reference>
<evidence type="ECO:0000313" key="1">
    <source>
        <dbReference type="EMBL" id="AYA99566.1"/>
    </source>
</evidence>
<sequence>MNFEELSLKYKEKNIVKLSKKLAKSFAITRSKDLTNLYELAFWLYIYGYKVEILNIYNLVNIDIPTKIDFNIWTWILAIWGLQAYIYEAESEISKKDEIVANMKKVYSVPRTTEDTEESTWKFYTKIAGRQTLESVCNIAEIERAIESGNKTSEAAYRFSGLCRMISYGVTGFYPHLVENRDKLEEKIKEYIEYLNK</sequence>